<dbReference type="GO" id="GO:0055036">
    <property type="term" value="C:virion membrane"/>
    <property type="evidence" value="ECO:0007669"/>
    <property type="project" value="UniProtKB-SubCell"/>
</dbReference>
<reference evidence="12 13" key="1">
    <citation type="journal article" date="2013" name="Virology">
        <title>Niakha virus: A novel member of the family Rhabdoviridae isolated from phlebotomine sandflies in Senegal.</title>
        <authorList>
            <person name="Vasilakis N."/>
            <person name="Widen S."/>
            <person name="Mayer S.V."/>
            <person name="Seymour R."/>
            <person name="Wood T.G."/>
            <person name="Popov V."/>
            <person name="Guzman H."/>
            <person name="Travassos da Rosa A.P."/>
            <person name="Ghedin E."/>
            <person name="Holmes E.C."/>
            <person name="Walker P.J."/>
            <person name="Tesh R.B."/>
        </authorList>
    </citation>
    <scope>NUCLEOTIDE SEQUENCE [LARGE SCALE GENOMIC DNA]</scope>
    <source>
        <strain evidence="12">DakArD 88909</strain>
    </source>
</reference>
<dbReference type="Proteomes" id="UP000123475">
    <property type="component" value="Segment"/>
</dbReference>
<dbReference type="Pfam" id="PF00974">
    <property type="entry name" value="Rhabdo_glycop_FD"/>
    <property type="match status" value="1"/>
</dbReference>
<accession>R9ZPI5</accession>
<sequence length="531" mass="59936">MKHYLTCFLIDTMKKTTSVIMSQGYGLLFLVSGVLSLTAGYVFHYPIEKDIHWYPANHSSLRCPIRSASITDTPTGGVTISIPSNPSNNDLPGFSCHKTEWISECTETWYWSTDVKQYIRPVSVTADECKKAQRDKEVGTEITPFFTAPVCQWSNTVRKVNSFVITNKKNVKFDPYNLDFIDPILVGGRCKGNQESCPTIQAGVIWLPRLQPTKATSWTNIYAKYKRVGPHMGDWKFWGGGMPTSTFKDACKMEFRGKEGIRVSSGFWFHIPQMDDVEFKTEYGKLAHCVSSKEIKFPSAHEEVAEHEMEIQDLILTLRCRDIIDKYEETGSISFMDLALFDPDNEGPAHIYRINKGKLEAGLVNYGECKVSKKGDPAESACVKVMDNGQRSPIFFQDWVPTGIKGIQSGFNGLYRENGEIKHAGYNLFQNKLTESDIQRMELTPIHHPVLLSLSDVAPGLNVTFDQTGERGELDLDLLPGITGIWRKFVEYLSMAALILTLIVSIFVVWKCCISNHLGPSKKTSEMEYFE</sequence>
<dbReference type="OrthoDB" id="21147at10239"/>
<feature type="domain" description="Spike glycoprotein fusion" evidence="10">
    <location>
        <begin position="92"/>
        <end position="190"/>
    </location>
</feature>
<evidence type="ECO:0000256" key="9">
    <source>
        <dbReference type="SAM" id="Phobius"/>
    </source>
</evidence>
<evidence type="ECO:0000259" key="10">
    <source>
        <dbReference type="Pfam" id="PF00974"/>
    </source>
</evidence>
<evidence type="ECO:0000256" key="1">
    <source>
        <dbReference type="ARBA" id="ARBA00004563"/>
    </source>
</evidence>
<comment type="subcellular location">
    <subcellularLocation>
        <location evidence="1">Virion membrane</location>
        <topology evidence="1">Single-pass type I membrane protein</topology>
    </subcellularLocation>
</comment>
<keyword evidence="6 9" id="KW-1133">Transmembrane helix</keyword>
<dbReference type="KEGG" id="vg:21011917"/>
<evidence type="ECO:0000256" key="4">
    <source>
        <dbReference type="ARBA" id="ARBA00022844"/>
    </source>
</evidence>
<keyword evidence="7 9" id="KW-0472">Membrane</keyword>
<protein>
    <submittedName>
        <fullName evidence="12">G</fullName>
    </submittedName>
</protein>
<feature type="domain" description="Spike glycoprotein G central" evidence="11">
    <location>
        <begin position="288"/>
        <end position="414"/>
    </location>
</feature>
<evidence type="ECO:0000313" key="12">
    <source>
        <dbReference type="EMBL" id="AGO44083.1"/>
    </source>
</evidence>
<dbReference type="Pfam" id="PF24833">
    <property type="entry name" value="Rhabdo_glycop_CD"/>
    <property type="match status" value="1"/>
</dbReference>
<feature type="transmembrane region" description="Helical" evidence="9">
    <location>
        <begin position="20"/>
        <end position="43"/>
    </location>
</feature>
<keyword evidence="8" id="KW-0325">Glycoprotein</keyword>
<dbReference type="EMBL" id="KC585008">
    <property type="protein sequence ID" value="AGO44083.1"/>
    <property type="molecule type" value="Viral_cRNA"/>
</dbReference>
<evidence type="ECO:0000256" key="2">
    <source>
        <dbReference type="ARBA" id="ARBA00022692"/>
    </source>
</evidence>
<keyword evidence="2 9" id="KW-0812">Transmembrane</keyword>
<keyword evidence="4" id="KW-0946">Virion</keyword>
<dbReference type="GO" id="GO:0019031">
    <property type="term" value="C:viral envelope"/>
    <property type="evidence" value="ECO:0007669"/>
    <property type="project" value="UniProtKB-KW"/>
</dbReference>
<evidence type="ECO:0000256" key="3">
    <source>
        <dbReference type="ARBA" id="ARBA00022729"/>
    </source>
</evidence>
<evidence type="ECO:0000313" key="13">
    <source>
        <dbReference type="Proteomes" id="UP000123475"/>
    </source>
</evidence>
<dbReference type="SUPFAM" id="SSF161008">
    <property type="entry name" value="Viral glycoprotein ectodomain-like"/>
    <property type="match status" value="1"/>
</dbReference>
<evidence type="ECO:0000256" key="6">
    <source>
        <dbReference type="ARBA" id="ARBA00022989"/>
    </source>
</evidence>
<evidence type="ECO:0000256" key="5">
    <source>
        <dbReference type="ARBA" id="ARBA00022879"/>
    </source>
</evidence>
<name>R9ZPI5_9RHAB</name>
<dbReference type="InterPro" id="IPR055447">
    <property type="entry name" value="Rhabdo_glycop_CD"/>
</dbReference>
<dbReference type="GeneID" id="21011917"/>
<keyword evidence="5" id="KW-0261">Viral envelope protein</keyword>
<evidence type="ECO:0000259" key="11">
    <source>
        <dbReference type="Pfam" id="PF24833"/>
    </source>
</evidence>
<organism evidence="12 13">
    <name type="scientific">Niakha virus</name>
    <dbReference type="NCBI Taxonomy" id="1348439"/>
    <lineage>
        <taxon>Viruses</taxon>
        <taxon>Riboviria</taxon>
        <taxon>Orthornavirae</taxon>
        <taxon>Negarnaviricota</taxon>
        <taxon>Haploviricotina</taxon>
        <taxon>Monjiviricetes</taxon>
        <taxon>Mononegavirales</taxon>
        <taxon>Rhabdoviridae</taxon>
        <taxon>Alpharhabdovirinae</taxon>
        <taxon>Sripuvirus</taxon>
        <taxon>Sripuvirus niakha</taxon>
    </lineage>
</organism>
<evidence type="ECO:0000256" key="7">
    <source>
        <dbReference type="ARBA" id="ARBA00023136"/>
    </source>
</evidence>
<evidence type="ECO:0000256" key="8">
    <source>
        <dbReference type="ARBA" id="ARBA00023180"/>
    </source>
</evidence>
<feature type="transmembrane region" description="Helical" evidence="9">
    <location>
        <begin position="489"/>
        <end position="510"/>
    </location>
</feature>
<proteinExistence type="predicted"/>
<keyword evidence="13" id="KW-1185">Reference proteome</keyword>
<dbReference type="Gene3D" id="2.30.29.130">
    <property type="match status" value="1"/>
</dbReference>
<dbReference type="RefSeq" id="YP_009094470.1">
    <property type="nucleotide sequence ID" value="NC_025405.1"/>
</dbReference>
<keyword evidence="3" id="KW-0732">Signal</keyword>
<dbReference type="InterPro" id="IPR001903">
    <property type="entry name" value="Rhabdo_glycop_FD"/>
</dbReference>